<organism evidence="1">
    <name type="scientific">mine drainage metagenome</name>
    <dbReference type="NCBI Taxonomy" id="410659"/>
    <lineage>
        <taxon>unclassified sequences</taxon>
        <taxon>metagenomes</taxon>
        <taxon>ecological metagenomes</taxon>
    </lineage>
</organism>
<protein>
    <recommendedName>
        <fullName evidence="2">Peptidase</fullName>
    </recommendedName>
</protein>
<dbReference type="AlphaFoldDB" id="E6QR33"/>
<gene>
    <name evidence="1" type="ORF">CARN7_0444</name>
</gene>
<dbReference type="EMBL" id="CABR01000046">
    <property type="protein sequence ID" value="CBI09704.1"/>
    <property type="molecule type" value="Genomic_DNA"/>
</dbReference>
<dbReference type="Pfam" id="PF07209">
    <property type="entry name" value="DUF1415"/>
    <property type="match status" value="1"/>
</dbReference>
<reference evidence="1" key="1">
    <citation type="submission" date="2009-10" db="EMBL/GenBank/DDBJ databases">
        <title>Diversity of trophic interactions inside an arsenic-rich microbial ecosystem.</title>
        <authorList>
            <person name="Bertin P.N."/>
            <person name="Heinrich-Salmeron A."/>
            <person name="Pelletier E."/>
            <person name="Goulhen-Chollet F."/>
            <person name="Arsene-Ploetze F."/>
            <person name="Gallien S."/>
            <person name="Calteau A."/>
            <person name="Vallenet D."/>
            <person name="Casiot C."/>
            <person name="Chane-Woon-Ming B."/>
            <person name="Giloteaux L."/>
            <person name="Barakat M."/>
            <person name="Bonnefoy V."/>
            <person name="Bruneel O."/>
            <person name="Chandler M."/>
            <person name="Cleiss J."/>
            <person name="Duran R."/>
            <person name="Elbaz-Poulichet F."/>
            <person name="Fonknechten N."/>
            <person name="Lauga B."/>
            <person name="Mornico D."/>
            <person name="Ortet P."/>
            <person name="Schaeffer C."/>
            <person name="Siguier P."/>
            <person name="Alexander Thil Smith A."/>
            <person name="Van Dorsselaer A."/>
            <person name="Weissenbach J."/>
            <person name="Medigue C."/>
            <person name="Le Paslier D."/>
        </authorList>
    </citation>
    <scope>NUCLEOTIDE SEQUENCE</scope>
</reference>
<dbReference type="InterPro" id="IPR009858">
    <property type="entry name" value="DUF1415"/>
</dbReference>
<evidence type="ECO:0000313" key="1">
    <source>
        <dbReference type="EMBL" id="CBI09704.1"/>
    </source>
</evidence>
<name>E6QR33_9ZZZZ</name>
<proteinExistence type="predicted"/>
<evidence type="ECO:0008006" key="2">
    <source>
        <dbReference type="Google" id="ProtNLM"/>
    </source>
</evidence>
<sequence length="190" mass="21834">MTTFNDTTIINTTRDWLDRAVIGLNLCPFAKAVQVKNQIRYVISHATQTESLLEDLLQELRLLQDTAPEQLDTTLLIVPAMFADFHDFNDFFDVADAVTLEPEFDEQFQVACFHPKFQFEGTAPDDIENYTNRSPYPILHLLREDSISRAVEAYPDAEMIYGKNIETLRQLGLTGWRSLFSPERQLPTTD</sequence>
<accession>E6QR33</accession>
<comment type="caution">
    <text evidence="1">The sequence shown here is derived from an EMBL/GenBank/DDBJ whole genome shotgun (WGS) entry which is preliminary data.</text>
</comment>